<dbReference type="EMBL" id="JAACJN010000250">
    <property type="protein sequence ID" value="KAF5355414.1"/>
    <property type="molecule type" value="Genomic_DNA"/>
</dbReference>
<evidence type="ECO:0000313" key="1">
    <source>
        <dbReference type="EMBL" id="KAF5355414.1"/>
    </source>
</evidence>
<protein>
    <submittedName>
        <fullName evidence="1">Uncharacterized protein</fullName>
    </submittedName>
</protein>
<dbReference type="Proteomes" id="UP000518752">
    <property type="component" value="Unassembled WGS sequence"/>
</dbReference>
<dbReference type="AlphaFoldDB" id="A0A8H5D8A8"/>
<accession>A0A8H5D8A8</accession>
<keyword evidence="2" id="KW-1185">Reference proteome</keyword>
<proteinExistence type="predicted"/>
<evidence type="ECO:0000313" key="2">
    <source>
        <dbReference type="Proteomes" id="UP000518752"/>
    </source>
</evidence>
<reference evidence="1 2" key="1">
    <citation type="journal article" date="2020" name="ISME J.">
        <title>Uncovering the hidden diversity of litter-decomposition mechanisms in mushroom-forming fungi.</title>
        <authorList>
            <person name="Floudas D."/>
            <person name="Bentzer J."/>
            <person name="Ahren D."/>
            <person name="Johansson T."/>
            <person name="Persson P."/>
            <person name="Tunlid A."/>
        </authorList>
    </citation>
    <scope>NUCLEOTIDE SEQUENCE [LARGE SCALE GENOMIC DNA]</scope>
    <source>
        <strain evidence="1 2">CBS 406.79</strain>
    </source>
</reference>
<name>A0A8H5D8A8_9AGAR</name>
<sequence>MSETSVVPPGGYAIKNVQTSNYIVSHSTDKPGSIIRTARRDENGTLPAFTFYIAQVTLDMEGYYSVTSRLTGLHIGIAQPVGHLPPVEWAPTAQQVAISYCDGRYIMSLSKGLPPVGHYVCEKGETRELAVSDSLNEAGTEWVLEKVHD</sequence>
<comment type="caution">
    <text evidence="1">The sequence shown here is derived from an EMBL/GenBank/DDBJ whole genome shotgun (WGS) entry which is preliminary data.</text>
</comment>
<organism evidence="1 2">
    <name type="scientific">Collybiopsis confluens</name>
    <dbReference type="NCBI Taxonomy" id="2823264"/>
    <lineage>
        <taxon>Eukaryota</taxon>
        <taxon>Fungi</taxon>
        <taxon>Dikarya</taxon>
        <taxon>Basidiomycota</taxon>
        <taxon>Agaricomycotina</taxon>
        <taxon>Agaricomycetes</taxon>
        <taxon>Agaricomycetidae</taxon>
        <taxon>Agaricales</taxon>
        <taxon>Marasmiineae</taxon>
        <taxon>Omphalotaceae</taxon>
        <taxon>Collybiopsis</taxon>
    </lineage>
</organism>
<gene>
    <name evidence="1" type="ORF">D9757_013152</name>
</gene>